<dbReference type="Proteomes" id="UP000094009">
    <property type="component" value="Unassembled WGS sequence"/>
</dbReference>
<dbReference type="Pfam" id="PF11747">
    <property type="entry name" value="RebB"/>
    <property type="match status" value="1"/>
</dbReference>
<evidence type="ECO:0000313" key="1">
    <source>
        <dbReference type="EMBL" id="OAZ09155.1"/>
    </source>
</evidence>
<protein>
    <submittedName>
        <fullName evidence="1">Cobalt transporter ApaG</fullName>
    </submittedName>
</protein>
<evidence type="ECO:0000313" key="2">
    <source>
        <dbReference type="Proteomes" id="UP000094009"/>
    </source>
</evidence>
<dbReference type="InterPro" id="IPR021070">
    <property type="entry name" value="Killing_trait_RebB"/>
</dbReference>
<comment type="caution">
    <text evidence="1">The sequence shown here is derived from an EMBL/GenBank/DDBJ whole genome shotgun (WGS) entry which is preliminary data.</text>
</comment>
<dbReference type="AlphaFoldDB" id="A0A853KYF3"/>
<organism evidence="1 2">
    <name type="scientific">Thalassospira tepidiphila MCCC 1A03514</name>
    <dbReference type="NCBI Taxonomy" id="1177930"/>
    <lineage>
        <taxon>Bacteria</taxon>
        <taxon>Pseudomonadati</taxon>
        <taxon>Pseudomonadota</taxon>
        <taxon>Alphaproteobacteria</taxon>
        <taxon>Rhodospirillales</taxon>
        <taxon>Thalassospiraceae</taxon>
        <taxon>Thalassospira</taxon>
    </lineage>
</organism>
<proteinExistence type="predicted"/>
<dbReference type="EMBL" id="JPVZ01000006">
    <property type="protein sequence ID" value="OAZ09155.1"/>
    <property type="molecule type" value="Genomic_DNA"/>
</dbReference>
<name>A0A853KYF3_9PROT</name>
<reference evidence="1 2" key="1">
    <citation type="submission" date="2014-07" db="EMBL/GenBank/DDBJ databases">
        <title>Draft genome sequence of Thalassospira tepidiphila 1-1B.</title>
        <authorList>
            <person name="Lai Q."/>
            <person name="Shao Z."/>
        </authorList>
    </citation>
    <scope>NUCLEOTIDE SEQUENCE [LARGE SCALE GENOMIC DNA]</scope>
    <source>
        <strain evidence="1 2">MCCC 1A03514</strain>
    </source>
</reference>
<accession>A0A853KYF3</accession>
<dbReference type="RefSeq" id="WP_064781666.1">
    <property type="nucleotide sequence ID" value="NZ_JPVZ01000006.1"/>
</dbReference>
<sequence>MSNPSEVDEQITDSVTQTNTSVIANGPAMGAMQTYLSQAQAQGILFANMVNEQQQQAVASLATTMECAKATLSVQDHKPNFFTTQQTGTKGK</sequence>
<gene>
    <name evidence="1" type="ORF">TH4_14960</name>
</gene>